<evidence type="ECO:0000256" key="1">
    <source>
        <dbReference type="SAM" id="Phobius"/>
    </source>
</evidence>
<protein>
    <recommendedName>
        <fullName evidence="4">G-protein coupled receptors family 1 profile domain-containing protein</fullName>
    </recommendedName>
</protein>
<feature type="transmembrane region" description="Helical" evidence="1">
    <location>
        <begin position="164"/>
        <end position="188"/>
    </location>
</feature>
<dbReference type="Proteomes" id="UP000054166">
    <property type="component" value="Unassembled WGS sequence"/>
</dbReference>
<dbReference type="InParanoid" id="A0A0C3ET07"/>
<evidence type="ECO:0000313" key="3">
    <source>
        <dbReference type="Proteomes" id="UP000054166"/>
    </source>
</evidence>
<organism evidence="2 3">
    <name type="scientific">Piloderma croceum (strain F 1598)</name>
    <dbReference type="NCBI Taxonomy" id="765440"/>
    <lineage>
        <taxon>Eukaryota</taxon>
        <taxon>Fungi</taxon>
        <taxon>Dikarya</taxon>
        <taxon>Basidiomycota</taxon>
        <taxon>Agaricomycotina</taxon>
        <taxon>Agaricomycetes</taxon>
        <taxon>Agaricomycetidae</taxon>
        <taxon>Atheliales</taxon>
        <taxon>Atheliaceae</taxon>
        <taxon>Piloderma</taxon>
    </lineage>
</organism>
<feature type="transmembrane region" description="Helical" evidence="1">
    <location>
        <begin position="6"/>
        <end position="28"/>
    </location>
</feature>
<sequence>MAPGHIPAFLFATLIVSFCYGIAVTLFIRAVGTILRKRRSTGKVNLPFVLPSVLIFILATVNVIGIWINIYAAFVVNAADTEAYLDRIRTPAKTIIQTGQVGAIILADALMVYRTFVVWSYSIYVIVVPCLTFVATLTSGVSFVKIQHQTNVETSVFTKSVTQWTVAFLLCSFATTVYSTGLIACKLLKSQMNLRQHGLATSGGLSNRIMRIVVESAAIYSLNHFLYAVLYEVKNQVESTPSFLEASLASITCSLIIVRSESTRSQPLSTTIGSGPMKASPEPLAFGKYSANQDGKVFALRSMDVTTDGLRTEDEGV</sequence>
<feature type="transmembrane region" description="Helical" evidence="1">
    <location>
        <begin position="48"/>
        <end position="74"/>
    </location>
</feature>
<accession>A0A0C3ET07</accession>
<feature type="transmembrane region" description="Helical" evidence="1">
    <location>
        <begin position="94"/>
        <end position="116"/>
    </location>
</feature>
<gene>
    <name evidence="2" type="ORF">PILCRDRAFT_13432</name>
</gene>
<evidence type="ECO:0000313" key="2">
    <source>
        <dbReference type="EMBL" id="KIM75655.1"/>
    </source>
</evidence>
<dbReference type="EMBL" id="KN833044">
    <property type="protein sequence ID" value="KIM75655.1"/>
    <property type="molecule type" value="Genomic_DNA"/>
</dbReference>
<proteinExistence type="predicted"/>
<keyword evidence="1" id="KW-1133">Transmembrane helix</keyword>
<keyword evidence="3" id="KW-1185">Reference proteome</keyword>
<dbReference type="OrthoDB" id="3038148at2759"/>
<keyword evidence="1" id="KW-0812">Transmembrane</keyword>
<evidence type="ECO:0008006" key="4">
    <source>
        <dbReference type="Google" id="ProtNLM"/>
    </source>
</evidence>
<name>A0A0C3ET07_PILCF</name>
<reference evidence="3" key="2">
    <citation type="submission" date="2015-01" db="EMBL/GenBank/DDBJ databases">
        <title>Evolutionary Origins and Diversification of the Mycorrhizal Mutualists.</title>
        <authorList>
            <consortium name="DOE Joint Genome Institute"/>
            <consortium name="Mycorrhizal Genomics Consortium"/>
            <person name="Kohler A."/>
            <person name="Kuo A."/>
            <person name="Nagy L.G."/>
            <person name="Floudas D."/>
            <person name="Copeland A."/>
            <person name="Barry K.W."/>
            <person name="Cichocki N."/>
            <person name="Veneault-Fourrey C."/>
            <person name="LaButti K."/>
            <person name="Lindquist E.A."/>
            <person name="Lipzen A."/>
            <person name="Lundell T."/>
            <person name="Morin E."/>
            <person name="Murat C."/>
            <person name="Riley R."/>
            <person name="Ohm R."/>
            <person name="Sun H."/>
            <person name="Tunlid A."/>
            <person name="Henrissat B."/>
            <person name="Grigoriev I.V."/>
            <person name="Hibbett D.S."/>
            <person name="Martin F."/>
        </authorList>
    </citation>
    <scope>NUCLEOTIDE SEQUENCE [LARGE SCALE GENOMIC DNA]</scope>
    <source>
        <strain evidence="3">F 1598</strain>
    </source>
</reference>
<feature type="transmembrane region" description="Helical" evidence="1">
    <location>
        <begin position="123"/>
        <end position="144"/>
    </location>
</feature>
<dbReference type="AlphaFoldDB" id="A0A0C3ET07"/>
<dbReference type="HOGENOM" id="CLU_082180_0_0_1"/>
<reference evidence="2 3" key="1">
    <citation type="submission" date="2014-04" db="EMBL/GenBank/DDBJ databases">
        <authorList>
            <consortium name="DOE Joint Genome Institute"/>
            <person name="Kuo A."/>
            <person name="Tarkka M."/>
            <person name="Buscot F."/>
            <person name="Kohler A."/>
            <person name="Nagy L.G."/>
            <person name="Floudas D."/>
            <person name="Copeland A."/>
            <person name="Barry K.W."/>
            <person name="Cichocki N."/>
            <person name="Veneault-Fourrey C."/>
            <person name="LaButti K."/>
            <person name="Lindquist E.A."/>
            <person name="Lipzen A."/>
            <person name="Lundell T."/>
            <person name="Morin E."/>
            <person name="Murat C."/>
            <person name="Sun H."/>
            <person name="Tunlid A."/>
            <person name="Henrissat B."/>
            <person name="Grigoriev I.V."/>
            <person name="Hibbett D.S."/>
            <person name="Martin F."/>
            <person name="Nordberg H.P."/>
            <person name="Cantor M.N."/>
            <person name="Hua S.X."/>
        </authorList>
    </citation>
    <scope>NUCLEOTIDE SEQUENCE [LARGE SCALE GENOMIC DNA]</scope>
    <source>
        <strain evidence="2 3">F 1598</strain>
    </source>
</reference>
<keyword evidence="1" id="KW-0472">Membrane</keyword>